<dbReference type="InterPro" id="IPR001547">
    <property type="entry name" value="Glyco_hydro_5"/>
</dbReference>
<reference evidence="7" key="1">
    <citation type="submission" date="2020-12" db="EMBL/GenBank/DDBJ databases">
        <title>Metabolic potential, ecology and presence of endohyphal bacteria is reflected in genomic diversity of Mucoromycotina.</title>
        <authorList>
            <person name="Muszewska A."/>
            <person name="Okrasinska A."/>
            <person name="Steczkiewicz K."/>
            <person name="Drgas O."/>
            <person name="Orlowska M."/>
            <person name="Perlinska-Lenart U."/>
            <person name="Aleksandrzak-Piekarczyk T."/>
            <person name="Szatraj K."/>
            <person name="Zielenkiewicz U."/>
            <person name="Pilsyk S."/>
            <person name="Malc E."/>
            <person name="Mieczkowski P."/>
            <person name="Kruszewska J.S."/>
            <person name="Biernat P."/>
            <person name="Pawlowska J."/>
        </authorList>
    </citation>
    <scope>NUCLEOTIDE SEQUENCE</scope>
    <source>
        <strain evidence="7">WA0000067209</strain>
    </source>
</reference>
<dbReference type="GO" id="GO:0046355">
    <property type="term" value="P:mannan catabolic process"/>
    <property type="evidence" value="ECO:0007669"/>
    <property type="project" value="UniProtKB-ARBA"/>
</dbReference>
<comment type="caution">
    <text evidence="7">The sequence shown here is derived from an EMBL/GenBank/DDBJ whole genome shotgun (WGS) entry which is preliminary data.</text>
</comment>
<dbReference type="EMBL" id="JAEPQZ010000005">
    <property type="protein sequence ID" value="KAG2181191.1"/>
    <property type="molecule type" value="Genomic_DNA"/>
</dbReference>
<dbReference type="GO" id="GO:0016985">
    <property type="term" value="F:mannan endo-1,4-beta-mannosidase activity"/>
    <property type="evidence" value="ECO:0007669"/>
    <property type="project" value="UniProtKB-EC"/>
</dbReference>
<comment type="similarity">
    <text evidence="2">Belongs to the glycosyl hydrolase 5 (cellulase A) family.</text>
</comment>
<dbReference type="InterPro" id="IPR017853">
    <property type="entry name" value="GH"/>
</dbReference>
<accession>A0A8H7UD38</accession>
<proteinExistence type="inferred from homology"/>
<evidence type="ECO:0000256" key="4">
    <source>
        <dbReference type="ARBA" id="ARBA00022801"/>
    </source>
</evidence>
<evidence type="ECO:0000256" key="5">
    <source>
        <dbReference type="ARBA" id="ARBA00023295"/>
    </source>
</evidence>
<evidence type="ECO:0000256" key="1">
    <source>
        <dbReference type="ARBA" id="ARBA00001678"/>
    </source>
</evidence>
<dbReference type="PANTHER" id="PTHR31451">
    <property type="match status" value="1"/>
</dbReference>
<organism evidence="7 8">
    <name type="scientific">Mortierella isabellina</name>
    <name type="common">Filamentous fungus</name>
    <name type="synonym">Umbelopsis isabellina</name>
    <dbReference type="NCBI Taxonomy" id="91625"/>
    <lineage>
        <taxon>Eukaryota</taxon>
        <taxon>Fungi</taxon>
        <taxon>Fungi incertae sedis</taxon>
        <taxon>Mucoromycota</taxon>
        <taxon>Mucoromycotina</taxon>
        <taxon>Umbelopsidomycetes</taxon>
        <taxon>Umbelopsidales</taxon>
        <taxon>Umbelopsidaceae</taxon>
        <taxon>Umbelopsis</taxon>
    </lineage>
</organism>
<dbReference type="Gene3D" id="3.20.20.80">
    <property type="entry name" value="Glycosidases"/>
    <property type="match status" value="1"/>
</dbReference>
<dbReference type="Pfam" id="PF26410">
    <property type="entry name" value="GH5_mannosidase"/>
    <property type="match status" value="1"/>
</dbReference>
<keyword evidence="8" id="KW-1185">Reference proteome</keyword>
<dbReference type="InterPro" id="IPR045053">
    <property type="entry name" value="MAN-like"/>
</dbReference>
<protein>
    <recommendedName>
        <fullName evidence="3">mannan endo-1,4-beta-mannosidase</fullName>
        <ecNumber evidence="3">3.2.1.78</ecNumber>
    </recommendedName>
</protein>
<dbReference type="PANTHER" id="PTHR31451:SF40">
    <property type="entry name" value="GLYCOSIDE HYDROLASE FAMILY 5 DOMAIN-CONTAINING PROTEIN"/>
    <property type="match status" value="1"/>
</dbReference>
<comment type="catalytic activity">
    <reaction evidence="1">
        <text>Random hydrolysis of (1-&gt;4)-beta-D-mannosidic linkages in mannans, galactomannans and glucomannans.</text>
        <dbReference type="EC" id="3.2.1.78"/>
    </reaction>
</comment>
<dbReference type="EC" id="3.2.1.78" evidence="3"/>
<dbReference type="AlphaFoldDB" id="A0A8H7UD38"/>
<gene>
    <name evidence="7" type="ORF">INT43_008773</name>
</gene>
<evidence type="ECO:0000259" key="6">
    <source>
        <dbReference type="Pfam" id="PF26410"/>
    </source>
</evidence>
<dbReference type="OrthoDB" id="406631at2759"/>
<evidence type="ECO:0000313" key="7">
    <source>
        <dbReference type="EMBL" id="KAG2181191.1"/>
    </source>
</evidence>
<evidence type="ECO:0000313" key="8">
    <source>
        <dbReference type="Proteomes" id="UP000654370"/>
    </source>
</evidence>
<dbReference type="SUPFAM" id="SSF51445">
    <property type="entry name" value="(Trans)glycosidases"/>
    <property type="match status" value="1"/>
</dbReference>
<evidence type="ECO:0000256" key="2">
    <source>
        <dbReference type="ARBA" id="ARBA00005641"/>
    </source>
</evidence>
<name>A0A8H7UD38_MORIS</name>
<keyword evidence="5" id="KW-0326">Glycosidase</keyword>
<feature type="domain" description="Glycoside hydrolase family 5" evidence="6">
    <location>
        <begin position="5"/>
        <end position="413"/>
    </location>
</feature>
<dbReference type="Proteomes" id="UP000654370">
    <property type="component" value="Unassembled WGS sequence"/>
</dbReference>
<evidence type="ECO:0000256" key="3">
    <source>
        <dbReference type="ARBA" id="ARBA00012706"/>
    </source>
</evidence>
<sequence length="415" mass="46831">MTGSGFIKVQGTQLFRDGKPYKVVGVNFWQGMNMGAIEEWGGDRKRLDTELDELKSLGINMLRIMASSEGTGDEPFRMKPCLMTAPGVYNEEIFRGLDYLMDALSKRGFTAIVTLNNQWHWSGGFSQYVAWVTGDKTIPYPPSWDLKTKAYTTSGSNDDFVAYGNRFYTDESIRGKIDAIYKANIDTIINRRNTITGLVYSQDPAILAWELCNEPQFPPAWWVDDIAGHIRKAGVSQLITTGIETKYHQQDFNNAHASSHIDFCTSHFWCENWDIYDPQDKTDQSLEKTKLAVTEFMQKVTAWSQELGKPHIMEEFGMARDAHLGEKYSEKTSTTRRDGYFSTIFKVAEQLGAEGKISGTAIWAWGGQATASAQANQYGVKHIGDPPHEAPFWYSVLSSDESTKEVLKTHAHQFL</sequence>
<keyword evidence="4" id="KW-0378">Hydrolase</keyword>